<feature type="transmembrane region" description="Helical" evidence="1">
    <location>
        <begin position="6"/>
        <end position="23"/>
    </location>
</feature>
<proteinExistence type="predicted"/>
<keyword evidence="3" id="KW-1185">Reference proteome</keyword>
<dbReference type="OMA" id="TNELCIS"/>
<keyword evidence="1" id="KW-0472">Membrane</keyword>
<dbReference type="Gramene" id="KFK44591">
    <property type="protein sequence ID" value="KFK44591"/>
    <property type="gene ID" value="AALP_AA1G278600"/>
</dbReference>
<evidence type="ECO:0000256" key="1">
    <source>
        <dbReference type="SAM" id="Phobius"/>
    </source>
</evidence>
<evidence type="ECO:0000313" key="2">
    <source>
        <dbReference type="EMBL" id="KFK44591.1"/>
    </source>
</evidence>
<name>A0A087HR39_ARAAL</name>
<accession>A0A087HR39</accession>
<dbReference type="OrthoDB" id="1107268at2759"/>
<evidence type="ECO:0000313" key="3">
    <source>
        <dbReference type="Proteomes" id="UP000029120"/>
    </source>
</evidence>
<dbReference type="AlphaFoldDB" id="A0A087HR39"/>
<protein>
    <submittedName>
        <fullName evidence="2">Uncharacterized protein</fullName>
    </submittedName>
</protein>
<reference evidence="3" key="1">
    <citation type="journal article" date="2015" name="Nat. Plants">
        <title>Genome expansion of Arabis alpina linked with retrotransposition and reduced symmetric DNA methylation.</title>
        <authorList>
            <person name="Willing E.M."/>
            <person name="Rawat V."/>
            <person name="Mandakova T."/>
            <person name="Maumus F."/>
            <person name="James G.V."/>
            <person name="Nordstroem K.J."/>
            <person name="Becker C."/>
            <person name="Warthmann N."/>
            <person name="Chica C."/>
            <person name="Szarzynska B."/>
            <person name="Zytnicki M."/>
            <person name="Albani M.C."/>
            <person name="Kiefer C."/>
            <person name="Bergonzi S."/>
            <person name="Castaings L."/>
            <person name="Mateos J.L."/>
            <person name="Berns M.C."/>
            <person name="Bujdoso N."/>
            <person name="Piofczyk T."/>
            <person name="de Lorenzo L."/>
            <person name="Barrero-Sicilia C."/>
            <person name="Mateos I."/>
            <person name="Piednoel M."/>
            <person name="Hagmann J."/>
            <person name="Chen-Min-Tao R."/>
            <person name="Iglesias-Fernandez R."/>
            <person name="Schuster S.C."/>
            <person name="Alonso-Blanco C."/>
            <person name="Roudier F."/>
            <person name="Carbonero P."/>
            <person name="Paz-Ares J."/>
            <person name="Davis S.J."/>
            <person name="Pecinka A."/>
            <person name="Quesneville H."/>
            <person name="Colot V."/>
            <person name="Lysak M.A."/>
            <person name="Weigel D."/>
            <person name="Coupland G."/>
            <person name="Schneeberger K."/>
        </authorList>
    </citation>
    <scope>NUCLEOTIDE SEQUENCE [LARGE SCALE GENOMIC DNA]</scope>
    <source>
        <strain evidence="3">cv. Pajares</strain>
    </source>
</reference>
<gene>
    <name evidence="2" type="ordered locus">AALP_Aa1g278600</name>
</gene>
<dbReference type="EMBL" id="CM002869">
    <property type="protein sequence ID" value="KFK44591.1"/>
    <property type="molecule type" value="Genomic_DNA"/>
</dbReference>
<sequence>MTTLTYNSLCIGFMFLLCFSIGFSRKNLQDKLSDTQLAPKPFEASEATNISRNLGFTSSNNPGVDLGNQEMHHIHIDTGMDPNLVNEEHNSSWPPKVIRGTISITFRFPIIKIPISKTGSEVATINQLDENKIKSIL</sequence>
<keyword evidence="1" id="KW-0812">Transmembrane</keyword>
<organism evidence="2 3">
    <name type="scientific">Arabis alpina</name>
    <name type="common">Alpine rock-cress</name>
    <dbReference type="NCBI Taxonomy" id="50452"/>
    <lineage>
        <taxon>Eukaryota</taxon>
        <taxon>Viridiplantae</taxon>
        <taxon>Streptophyta</taxon>
        <taxon>Embryophyta</taxon>
        <taxon>Tracheophyta</taxon>
        <taxon>Spermatophyta</taxon>
        <taxon>Magnoliopsida</taxon>
        <taxon>eudicotyledons</taxon>
        <taxon>Gunneridae</taxon>
        <taxon>Pentapetalae</taxon>
        <taxon>rosids</taxon>
        <taxon>malvids</taxon>
        <taxon>Brassicales</taxon>
        <taxon>Brassicaceae</taxon>
        <taxon>Arabideae</taxon>
        <taxon>Arabis</taxon>
    </lineage>
</organism>
<keyword evidence="1" id="KW-1133">Transmembrane helix</keyword>
<dbReference type="Proteomes" id="UP000029120">
    <property type="component" value="Chromosome 1"/>
</dbReference>